<dbReference type="AlphaFoldDB" id="A0A292PRY1"/>
<name>A0A292PRY1_9PEZI</name>
<dbReference type="PANTHER" id="PTHR47254:SF1">
    <property type="entry name" value="CELL WALL MANNOPROTEIN CIS3-RELATED"/>
    <property type="match status" value="1"/>
</dbReference>
<evidence type="ECO:0000313" key="9">
    <source>
        <dbReference type="Proteomes" id="UP001412239"/>
    </source>
</evidence>
<dbReference type="InterPro" id="IPR051153">
    <property type="entry name" value="Yeast_CWMannoprotein_PIR"/>
</dbReference>
<keyword evidence="9" id="KW-1185">Reference proteome</keyword>
<gene>
    <name evidence="8" type="ORF">GSTUAT00005566001</name>
</gene>
<sequence>MHYTSSGLLFVLMLLLPLPILGLPDHKDLTGERYPSGTPPDGRRTLDHQFGIIQLPIEARDEASSQSIACIDRDTAIISITDGVLKDSSGRTGCIVANRQFLFDHPPLQHDLLFSGGFSVGKNGLLALGKDDVFYACPSEREGYSKLYDMRIADYCRPVLLEIVKLAHR</sequence>
<dbReference type="GO" id="GO:0005199">
    <property type="term" value="F:structural constituent of cell wall"/>
    <property type="evidence" value="ECO:0007669"/>
    <property type="project" value="TreeGrafter"/>
</dbReference>
<protein>
    <recommendedName>
        <fullName evidence="7">Cell wall mannoprotein PIR1-like C-terminal domain-containing protein</fullName>
    </recommendedName>
</protein>
<keyword evidence="2" id="KW-0134">Cell wall</keyword>
<proteinExistence type="inferred from homology"/>
<keyword evidence="3" id="KW-0964">Secreted</keyword>
<dbReference type="EMBL" id="LN891050">
    <property type="protein sequence ID" value="CUS10309.1"/>
    <property type="molecule type" value="Genomic_DNA"/>
</dbReference>
<comment type="similarity">
    <text evidence="5">Belongs to the PIR protein family.</text>
</comment>
<feature type="chain" id="PRO_5013194666" description="Cell wall mannoprotein PIR1-like C-terminal domain-containing protein" evidence="6">
    <location>
        <begin position="23"/>
        <end position="169"/>
    </location>
</feature>
<feature type="signal peptide" evidence="6">
    <location>
        <begin position="1"/>
        <end position="22"/>
    </location>
</feature>
<dbReference type="GO" id="GO:0031505">
    <property type="term" value="P:fungal-type cell wall organization"/>
    <property type="evidence" value="ECO:0007669"/>
    <property type="project" value="TreeGrafter"/>
</dbReference>
<evidence type="ECO:0000256" key="6">
    <source>
        <dbReference type="SAM" id="SignalP"/>
    </source>
</evidence>
<organism evidence="8 9">
    <name type="scientific">Tuber aestivum</name>
    <name type="common">summer truffle</name>
    <dbReference type="NCBI Taxonomy" id="59557"/>
    <lineage>
        <taxon>Eukaryota</taxon>
        <taxon>Fungi</taxon>
        <taxon>Dikarya</taxon>
        <taxon>Ascomycota</taxon>
        <taxon>Pezizomycotina</taxon>
        <taxon>Pezizomycetes</taxon>
        <taxon>Pezizales</taxon>
        <taxon>Tuberaceae</taxon>
        <taxon>Tuber</taxon>
    </lineage>
</organism>
<evidence type="ECO:0000256" key="1">
    <source>
        <dbReference type="ARBA" id="ARBA00004191"/>
    </source>
</evidence>
<evidence type="ECO:0000256" key="5">
    <source>
        <dbReference type="ARBA" id="ARBA00038219"/>
    </source>
</evidence>
<evidence type="ECO:0000256" key="2">
    <source>
        <dbReference type="ARBA" id="ARBA00022512"/>
    </source>
</evidence>
<evidence type="ECO:0000313" key="8">
    <source>
        <dbReference type="EMBL" id="CUS10309.1"/>
    </source>
</evidence>
<evidence type="ECO:0000256" key="4">
    <source>
        <dbReference type="ARBA" id="ARBA00022729"/>
    </source>
</evidence>
<dbReference type="Proteomes" id="UP001412239">
    <property type="component" value="Unassembled WGS sequence"/>
</dbReference>
<accession>A0A292PRY1</accession>
<comment type="subcellular location">
    <subcellularLocation>
        <location evidence="1">Secreted</location>
        <location evidence="1">Cell wall</location>
    </subcellularLocation>
</comment>
<feature type="domain" description="Cell wall mannoprotein PIR1-like C-terminal" evidence="7">
    <location>
        <begin position="83"/>
        <end position="159"/>
    </location>
</feature>
<keyword evidence="4 6" id="KW-0732">Signal</keyword>
<dbReference type="Pfam" id="PF22799">
    <property type="entry name" value="PIR1-like_C"/>
    <property type="match status" value="1"/>
</dbReference>
<dbReference type="InterPro" id="IPR054508">
    <property type="entry name" value="PIR1-like_C"/>
</dbReference>
<reference evidence="8" key="1">
    <citation type="submission" date="2015-10" db="EMBL/GenBank/DDBJ databases">
        <authorList>
            <person name="Regsiter A."/>
            <person name="william w."/>
        </authorList>
    </citation>
    <scope>NUCLEOTIDE SEQUENCE</scope>
    <source>
        <strain evidence="8">Montdore</strain>
    </source>
</reference>
<dbReference type="GO" id="GO:0009277">
    <property type="term" value="C:fungal-type cell wall"/>
    <property type="evidence" value="ECO:0007669"/>
    <property type="project" value="TreeGrafter"/>
</dbReference>
<evidence type="ECO:0000259" key="7">
    <source>
        <dbReference type="Pfam" id="PF22799"/>
    </source>
</evidence>
<evidence type="ECO:0000256" key="3">
    <source>
        <dbReference type="ARBA" id="ARBA00022525"/>
    </source>
</evidence>
<dbReference type="PANTHER" id="PTHR47254">
    <property type="entry name" value="CELL WALL MANNOPROTEIN CIS3-RELATED"/>
    <property type="match status" value="1"/>
</dbReference>